<reference evidence="1" key="1">
    <citation type="submission" date="2019-09" db="EMBL/GenBank/DDBJ databases">
        <authorList>
            <person name="Rodrigo-Torres L."/>
            <person name="Arahal R. D."/>
            <person name="Lucena T."/>
        </authorList>
    </citation>
    <scope>NUCLEOTIDE SEQUENCE</scope>
    <source>
        <strain evidence="1">ISS653</strain>
    </source>
</reference>
<protein>
    <submittedName>
        <fullName evidence="1">Uncharacterized protein</fullName>
    </submittedName>
</protein>
<organism evidence="1 2">
    <name type="scientific">Mesonia oceanica</name>
    <dbReference type="NCBI Taxonomy" id="2687242"/>
    <lineage>
        <taxon>Bacteria</taxon>
        <taxon>Pseudomonadati</taxon>
        <taxon>Bacteroidota</taxon>
        <taxon>Flavobacteriia</taxon>
        <taxon>Flavobacteriales</taxon>
        <taxon>Flavobacteriaceae</taxon>
        <taxon>Mesonia</taxon>
    </lineage>
</organism>
<proteinExistence type="predicted"/>
<gene>
    <name evidence="1" type="ORF">FVB9532_02966</name>
</gene>
<evidence type="ECO:0000313" key="2">
    <source>
        <dbReference type="Proteomes" id="UP000356253"/>
    </source>
</evidence>
<evidence type="ECO:0000313" key="1">
    <source>
        <dbReference type="EMBL" id="VVV01673.1"/>
    </source>
</evidence>
<dbReference type="EMBL" id="CABVMM010000012">
    <property type="protein sequence ID" value="VVV01673.1"/>
    <property type="molecule type" value="Genomic_DNA"/>
</dbReference>
<dbReference type="Proteomes" id="UP000356253">
    <property type="component" value="Unassembled WGS sequence"/>
</dbReference>
<comment type="caution">
    <text evidence="1">The sequence shown here is derived from an EMBL/GenBank/DDBJ whole genome shotgun (WGS) entry which is preliminary data.</text>
</comment>
<keyword evidence="2" id="KW-1185">Reference proteome</keyword>
<name>A0AC61YCU2_9FLAO</name>
<accession>A0AC61YCU2</accession>
<sequence length="347" mass="41110">MILKTIFRILAVIAVVLTILPFLAADAWWVRIFDFPHVQLTFLTLFILLIYFFKFERKNWKDYIFILSLLLCFIVQGIKIYPYTPFAPYEVNNSSEDKSDLKVYVANVLQKNKQHQKVIQQIEQYHPDLFLLTETNQAWLTSIDKVFHEKYPYQIKVPLPNTYGMLLYSKKQLFQPQTHYLIEDSIPSLDFKIKLKNRLVQVYVIHPKPPMPQHAKTSKKRDAEMMLIAKKIHEHPNQPHVVMGDFNDVAWSRTTTLFQEVSQLLDLRKGRGFFNTYDANSFLMRWPLDHIFVSKEFRLNKIELGKDNHSDHFPIYTQLLFEPEKANSQEKKAPSKKELEKADKEMN</sequence>